<organism evidence="1 2">
    <name type="scientific">Flavobacterium chungangense</name>
    <dbReference type="NCBI Taxonomy" id="554283"/>
    <lineage>
        <taxon>Bacteria</taxon>
        <taxon>Pseudomonadati</taxon>
        <taxon>Bacteroidota</taxon>
        <taxon>Flavobacteriia</taxon>
        <taxon>Flavobacteriales</taxon>
        <taxon>Flavobacteriaceae</taxon>
        <taxon>Flavobacterium</taxon>
    </lineage>
</organism>
<evidence type="ECO:0000313" key="2">
    <source>
        <dbReference type="Proteomes" id="UP000556700"/>
    </source>
</evidence>
<dbReference type="AlphaFoldDB" id="A0A6V6Z7V1"/>
<dbReference type="Proteomes" id="UP000556700">
    <property type="component" value="Unassembled WGS sequence"/>
</dbReference>
<sequence>MKNKQDYCEIDRVEINPTPKPSKWTKSTTMIKNIASFAGSIKVIVEFINYILHL</sequence>
<keyword evidence="2" id="KW-1185">Reference proteome</keyword>
<name>A0A6V6Z7V1_9FLAO</name>
<evidence type="ECO:0000313" key="1">
    <source>
        <dbReference type="EMBL" id="CAD0007850.1"/>
    </source>
</evidence>
<dbReference type="EMBL" id="CAIJDO010000210">
    <property type="protein sequence ID" value="CAD0007850.1"/>
    <property type="molecule type" value="Genomic_DNA"/>
</dbReference>
<reference evidence="1 2" key="1">
    <citation type="submission" date="2020-06" db="EMBL/GenBank/DDBJ databases">
        <authorList>
            <person name="Criscuolo A."/>
        </authorList>
    </citation>
    <scope>NUCLEOTIDE SEQUENCE [LARGE SCALE GENOMIC DNA]</scope>
    <source>
        <strain evidence="2">CIP 110025</strain>
    </source>
</reference>
<protein>
    <submittedName>
        <fullName evidence="1">Uncharacterized protein</fullName>
    </submittedName>
</protein>
<accession>A0A6V6Z7V1</accession>
<comment type="caution">
    <text evidence="1">The sequence shown here is derived from an EMBL/GenBank/DDBJ whole genome shotgun (WGS) entry which is preliminary data.</text>
</comment>
<gene>
    <name evidence="1" type="ORF">FLACHUCJ7_03498</name>
</gene>
<proteinExistence type="predicted"/>